<dbReference type="EMBL" id="BNDY01000017">
    <property type="protein sequence ID" value="GHI41934.1"/>
    <property type="molecule type" value="Genomic_DNA"/>
</dbReference>
<keyword evidence="3" id="KW-1185">Reference proteome</keyword>
<evidence type="ECO:0000313" key="3">
    <source>
        <dbReference type="Proteomes" id="UP001050808"/>
    </source>
</evidence>
<feature type="region of interest" description="Disordered" evidence="1">
    <location>
        <begin position="40"/>
        <end position="69"/>
    </location>
</feature>
<dbReference type="Proteomes" id="UP001050808">
    <property type="component" value="Unassembled WGS sequence"/>
</dbReference>
<dbReference type="RefSeq" id="WP_226599728.1">
    <property type="nucleotide sequence ID" value="NZ_BMUA01000008.1"/>
</dbReference>
<comment type="caution">
    <text evidence="2">The sequence shown here is derived from an EMBL/GenBank/DDBJ whole genome shotgun (WGS) entry which is preliminary data.</text>
</comment>
<organism evidence="2 3">
    <name type="scientific">Streptomyces violascens</name>
    <dbReference type="NCBI Taxonomy" id="67381"/>
    <lineage>
        <taxon>Bacteria</taxon>
        <taxon>Bacillati</taxon>
        <taxon>Actinomycetota</taxon>
        <taxon>Actinomycetes</taxon>
        <taxon>Kitasatosporales</taxon>
        <taxon>Streptomycetaceae</taxon>
        <taxon>Streptomyces</taxon>
    </lineage>
</organism>
<proteinExistence type="predicted"/>
<evidence type="ECO:0000256" key="1">
    <source>
        <dbReference type="SAM" id="MobiDB-lite"/>
    </source>
</evidence>
<name>A0ABQ3QXD0_9ACTN</name>
<gene>
    <name evidence="2" type="ORF">Sviol_63420</name>
</gene>
<protein>
    <submittedName>
        <fullName evidence="2">Uncharacterized protein</fullName>
    </submittedName>
</protein>
<dbReference type="InterPro" id="IPR046200">
    <property type="entry name" value="DUF6233"/>
</dbReference>
<reference evidence="2" key="1">
    <citation type="submission" date="2024-05" db="EMBL/GenBank/DDBJ databases">
        <title>Whole genome shotgun sequence of Streptomyces violascens NBRC 12920.</title>
        <authorList>
            <person name="Komaki H."/>
            <person name="Tamura T."/>
        </authorList>
    </citation>
    <scope>NUCLEOTIDE SEQUENCE</scope>
    <source>
        <strain evidence="2">NBRC 12920</strain>
    </source>
</reference>
<dbReference type="Pfam" id="PF19746">
    <property type="entry name" value="DUF6233"/>
    <property type="match status" value="1"/>
</dbReference>
<sequence length="116" mass="12826">MYEHLPPDLPRLRTLETWLTLTLDQVRQKIAKVQEVEAEQAARRLPPEPPAWIITTSRAPSARGTKPPRTVHVGDCGMTEGGTTQAISRDQALRALTEGVPGCQFCRPDTELGVLE</sequence>
<evidence type="ECO:0000313" key="2">
    <source>
        <dbReference type="EMBL" id="GHI41934.1"/>
    </source>
</evidence>
<accession>A0ABQ3QXD0</accession>